<dbReference type="FunFam" id="2.60.40.10:FF:000791">
    <property type="entry name" value="Two-component system sensor histidine kinase/response regulator"/>
    <property type="match status" value="1"/>
</dbReference>
<dbReference type="PROSITE" id="PS50110">
    <property type="entry name" value="RESPONSE_REGULATORY"/>
    <property type="match status" value="1"/>
</dbReference>
<feature type="domain" description="Response regulatory" evidence="14">
    <location>
        <begin position="1113"/>
        <end position="1228"/>
    </location>
</feature>
<dbReference type="EMBL" id="BMWZ01000004">
    <property type="protein sequence ID" value="GGZ81777.1"/>
    <property type="molecule type" value="Genomic_DNA"/>
</dbReference>
<dbReference type="PANTHER" id="PTHR43547">
    <property type="entry name" value="TWO-COMPONENT HISTIDINE KINASE"/>
    <property type="match status" value="1"/>
</dbReference>
<dbReference type="InterPro" id="IPR011110">
    <property type="entry name" value="Reg_prop"/>
</dbReference>
<feature type="domain" description="Histidine kinase" evidence="13">
    <location>
        <begin position="837"/>
        <end position="1064"/>
    </location>
</feature>
<dbReference type="Pfam" id="PF07495">
    <property type="entry name" value="Y_Y_Y"/>
    <property type="match status" value="1"/>
</dbReference>
<sequence>MKFNFFISFIAFSLLSQIFYGQSSNIDIKNLKLKHISLEQGLSQSSVLSILQDKNGFLWFGTRDGLNKYDGHNFKTYKHISNDSTSLSNNYIKALYEDDHGNMWIGTSNGLNLYVESEDNFQRFMQTNNISNNEISNIIKDDSDHLWVATYHQLKSFSIKEKRIIDNRGIKLDTPIRAILKSEDGKLWIKTTTAVGTYDFNNKTLKRHTLNAKGINDLNLNIISCLYEDRSKNIWLGYKNGLALLNKESNTFEVYSINKNQKSSINDNVRSIHEDYHGNLWIGTYNGLYILNANKTSIEHFQHNEDNNSSLSQNSVFKIFEDSKGDIWIGTYAGGINYYDRNYDSFKLFSPGGKNTLNYKVVSSIVEDGRDNLWIGTEGGGLNYYNDTTGNFEYFIHNPKNKNSLSSNNVKAITKDVKGNLWVGTFDGGLNFINIQNNKKNFQHFKNIPNDTTSISNDRVTALCEDDNNNIWLGTRGGGVNIINKDSKRVTRLKPHSKYSKDFVNVITKSLNTNILYIGGNEGLYEIDIYTQKINPINFRSDDNVFTKTPVISIYEDNTQNLWIGTEGNGLYYYDKKTKISSNYGIAEGLPSEIIYGILAHENNLWLSTNQGLSKFDLTTKKVKNFDASDGIQGNEFNYGAYLKTKNNKLFFGGANGLTIFNPDDITGNSFIPPVLVTDIRINNELHYPKYTKTLKLNHKQNVFSFNFVALSYSKPTKNQYAYKLEGFDKDWIYIGNRRSTTYTNIDPGKYTFRVKASNSDDLWNGKGDEVFIEIFPAPWKSWWAYLLYMLVLSGIAFLIRKYYLQRLTERKELIREREEKEKIKEINALKLQLFTNISHDFRTPLTLIVAPLEKMIEDHKNITLASIQKQHTVMHRNAMILLQQINQFLDFRKNESGQFKLEASKSNIITFIDDIKKSFDELAVEKNINFKLKTTEDNIEVWFDKIKLRKIIYNLLSNAFKNTPNDGDIIINISTTEKFFKDDKITAGVKIKICDTGIGISKENLKFIFERFYNLDKKHGGSLGTGIGLSLTKSLVSLHKGYIDVKSEIGKGTCFTVLLPLGNSHLSKQEIIKKDSTNTMDYGVYNKPFELLEKRDTQNEANIVDSDESLPTILIVEDNTDVRDLLKSIFINSFNILEAKNGKVGLELANNHTIDVVISDIMMPFMDGIELCETIKTNINTSHIPVVLLTAKTSKESEKSGYETGADLYIAKPFNPNLLFTQVNNIILSRKSLIEKFRKDIIIEPKAIAATSADELFLEKVFNVVMENLSNPDFSVYNLADMLNMSRSILYKKIKALTGQSIYDFIKTIKLKHAGQLLVSRKDLNISQIAYEIGFVDLKHFRKLFKNLFNELPSEYRNNPKNYEDKEPKEK</sequence>
<evidence type="ECO:0000256" key="6">
    <source>
        <dbReference type="ARBA" id="ARBA00022777"/>
    </source>
</evidence>
<dbReference type="SUPFAM" id="SSF46689">
    <property type="entry name" value="Homeodomain-like"/>
    <property type="match status" value="1"/>
</dbReference>
<evidence type="ECO:0000259" key="14">
    <source>
        <dbReference type="PROSITE" id="PS50110"/>
    </source>
</evidence>
<reference evidence="15" key="1">
    <citation type="journal article" date="2014" name="Int. J. Syst. Evol. Microbiol.">
        <title>Complete genome sequence of Corynebacterium casei LMG S-19264T (=DSM 44701T), isolated from a smear-ripened cheese.</title>
        <authorList>
            <consortium name="US DOE Joint Genome Institute (JGI-PGF)"/>
            <person name="Walter F."/>
            <person name="Albersmeier A."/>
            <person name="Kalinowski J."/>
            <person name="Ruckert C."/>
        </authorList>
    </citation>
    <scope>NUCLEOTIDE SEQUENCE</scope>
    <source>
        <strain evidence="15">KCTC 12710</strain>
    </source>
</reference>
<dbReference type="GO" id="GO:0000155">
    <property type="term" value="F:phosphorelay sensor kinase activity"/>
    <property type="evidence" value="ECO:0007669"/>
    <property type="project" value="InterPro"/>
</dbReference>
<dbReference type="Pfam" id="PF02518">
    <property type="entry name" value="HATPase_c"/>
    <property type="match status" value="1"/>
</dbReference>
<comment type="caution">
    <text evidence="15">The sequence shown here is derived from an EMBL/GenBank/DDBJ whole genome shotgun (WGS) entry which is preliminary data.</text>
</comment>
<evidence type="ECO:0000256" key="3">
    <source>
        <dbReference type="ARBA" id="ARBA00022553"/>
    </source>
</evidence>
<dbReference type="SUPFAM" id="SSF63829">
    <property type="entry name" value="Calcium-dependent phosphotriesterase"/>
    <property type="match status" value="3"/>
</dbReference>
<dbReference type="SUPFAM" id="SSF52172">
    <property type="entry name" value="CheY-like"/>
    <property type="match status" value="1"/>
</dbReference>
<name>A0A918R282_9FLAO</name>
<dbReference type="GO" id="GO:0043565">
    <property type="term" value="F:sequence-specific DNA binding"/>
    <property type="evidence" value="ECO:0007669"/>
    <property type="project" value="InterPro"/>
</dbReference>
<keyword evidence="8" id="KW-0902">Two-component regulatory system</keyword>
<evidence type="ECO:0000256" key="8">
    <source>
        <dbReference type="ARBA" id="ARBA00023012"/>
    </source>
</evidence>
<dbReference type="InterPro" id="IPR011123">
    <property type="entry name" value="Y_Y_Y"/>
</dbReference>
<evidence type="ECO:0000259" key="12">
    <source>
        <dbReference type="PROSITE" id="PS01124"/>
    </source>
</evidence>
<dbReference type="InterPro" id="IPR003661">
    <property type="entry name" value="HisK_dim/P_dom"/>
</dbReference>
<dbReference type="SMART" id="SM00448">
    <property type="entry name" value="REC"/>
    <property type="match status" value="1"/>
</dbReference>
<comment type="catalytic activity">
    <reaction evidence="1">
        <text>ATP + protein L-histidine = ADP + protein N-phospho-L-histidine.</text>
        <dbReference type="EC" id="2.7.13.3"/>
    </reaction>
</comment>
<dbReference type="InterPro" id="IPR015943">
    <property type="entry name" value="WD40/YVTN_repeat-like_dom_sf"/>
</dbReference>
<evidence type="ECO:0000256" key="2">
    <source>
        <dbReference type="ARBA" id="ARBA00012438"/>
    </source>
</evidence>
<dbReference type="SMART" id="SM00388">
    <property type="entry name" value="HisKA"/>
    <property type="match status" value="1"/>
</dbReference>
<evidence type="ECO:0000256" key="7">
    <source>
        <dbReference type="ARBA" id="ARBA00022840"/>
    </source>
</evidence>
<dbReference type="FunFam" id="3.30.565.10:FF:000037">
    <property type="entry name" value="Hybrid sensor histidine kinase/response regulator"/>
    <property type="match status" value="1"/>
</dbReference>
<feature type="modified residue" description="4-aspartylphosphate" evidence="11">
    <location>
        <position position="1161"/>
    </location>
</feature>
<evidence type="ECO:0000256" key="5">
    <source>
        <dbReference type="ARBA" id="ARBA00022741"/>
    </source>
</evidence>
<reference evidence="15" key="2">
    <citation type="submission" date="2020-09" db="EMBL/GenBank/DDBJ databases">
        <authorList>
            <person name="Sun Q."/>
            <person name="Kim S."/>
        </authorList>
    </citation>
    <scope>NUCLEOTIDE SEQUENCE</scope>
    <source>
        <strain evidence="15">KCTC 12710</strain>
    </source>
</reference>
<dbReference type="SUPFAM" id="SSF47384">
    <property type="entry name" value="Homodimeric domain of signal transducing histidine kinase"/>
    <property type="match status" value="1"/>
</dbReference>
<dbReference type="Pfam" id="PF07494">
    <property type="entry name" value="Reg_prop"/>
    <property type="match status" value="8"/>
</dbReference>
<evidence type="ECO:0000256" key="4">
    <source>
        <dbReference type="ARBA" id="ARBA00022679"/>
    </source>
</evidence>
<dbReference type="Gene3D" id="1.10.10.60">
    <property type="entry name" value="Homeodomain-like"/>
    <property type="match status" value="1"/>
</dbReference>
<accession>A0A918R282</accession>
<dbReference type="Gene3D" id="1.10.287.130">
    <property type="match status" value="1"/>
</dbReference>
<dbReference type="InterPro" id="IPR004358">
    <property type="entry name" value="Sig_transdc_His_kin-like_C"/>
</dbReference>
<keyword evidence="10" id="KW-0804">Transcription</keyword>
<dbReference type="SMART" id="SM00342">
    <property type="entry name" value="HTH_ARAC"/>
    <property type="match status" value="1"/>
</dbReference>
<proteinExistence type="predicted"/>
<dbReference type="Gene3D" id="2.130.10.10">
    <property type="entry name" value="YVTN repeat-like/Quinoprotein amine dehydrogenase"/>
    <property type="match status" value="2"/>
</dbReference>
<dbReference type="Gene3D" id="2.60.40.10">
    <property type="entry name" value="Immunoglobulins"/>
    <property type="match status" value="1"/>
</dbReference>
<dbReference type="InterPro" id="IPR001789">
    <property type="entry name" value="Sig_transdc_resp-reg_receiver"/>
</dbReference>
<protein>
    <recommendedName>
        <fullName evidence="2">histidine kinase</fullName>
        <ecNumber evidence="2">2.7.13.3</ecNumber>
    </recommendedName>
</protein>
<dbReference type="InterPro" id="IPR005467">
    <property type="entry name" value="His_kinase_dom"/>
</dbReference>
<organism evidence="15 16">
    <name type="scientific">Algibacter mikhailovii</name>
    <dbReference type="NCBI Taxonomy" id="425498"/>
    <lineage>
        <taxon>Bacteria</taxon>
        <taxon>Pseudomonadati</taxon>
        <taxon>Bacteroidota</taxon>
        <taxon>Flavobacteriia</taxon>
        <taxon>Flavobacteriales</taxon>
        <taxon>Flavobacteriaceae</taxon>
        <taxon>Algibacter</taxon>
    </lineage>
</organism>
<dbReference type="CDD" id="cd00075">
    <property type="entry name" value="HATPase"/>
    <property type="match status" value="1"/>
</dbReference>
<dbReference type="GO" id="GO:0005524">
    <property type="term" value="F:ATP binding"/>
    <property type="evidence" value="ECO:0007669"/>
    <property type="project" value="UniProtKB-KW"/>
</dbReference>
<evidence type="ECO:0000256" key="9">
    <source>
        <dbReference type="ARBA" id="ARBA00023015"/>
    </source>
</evidence>
<dbReference type="InterPro" id="IPR018060">
    <property type="entry name" value="HTH_AraC"/>
</dbReference>
<keyword evidence="6 15" id="KW-0418">Kinase</keyword>
<dbReference type="InterPro" id="IPR036890">
    <property type="entry name" value="HATPase_C_sf"/>
</dbReference>
<dbReference type="Proteomes" id="UP000636004">
    <property type="component" value="Unassembled WGS sequence"/>
</dbReference>
<dbReference type="Gene3D" id="3.30.565.10">
    <property type="entry name" value="Histidine kinase-like ATPase, C-terminal domain"/>
    <property type="match status" value="1"/>
</dbReference>
<dbReference type="Gene3D" id="3.40.50.2300">
    <property type="match status" value="1"/>
</dbReference>
<dbReference type="InterPro" id="IPR036097">
    <property type="entry name" value="HisK_dim/P_sf"/>
</dbReference>
<evidence type="ECO:0000259" key="13">
    <source>
        <dbReference type="PROSITE" id="PS50109"/>
    </source>
</evidence>
<keyword evidence="9" id="KW-0805">Transcription regulation</keyword>
<dbReference type="PROSITE" id="PS01124">
    <property type="entry name" value="HTH_ARAC_FAMILY_2"/>
    <property type="match status" value="1"/>
</dbReference>
<dbReference type="RefSeq" id="WP_189360580.1">
    <property type="nucleotide sequence ID" value="NZ_BMWZ01000004.1"/>
</dbReference>
<gene>
    <name evidence="15" type="ORF">GCM10007028_19250</name>
</gene>
<dbReference type="InterPro" id="IPR013783">
    <property type="entry name" value="Ig-like_fold"/>
</dbReference>
<dbReference type="EC" id="2.7.13.3" evidence="2"/>
<dbReference type="InterPro" id="IPR003594">
    <property type="entry name" value="HATPase_dom"/>
</dbReference>
<evidence type="ECO:0000256" key="1">
    <source>
        <dbReference type="ARBA" id="ARBA00000085"/>
    </source>
</evidence>
<keyword evidence="7" id="KW-0067">ATP-binding</keyword>
<dbReference type="SUPFAM" id="SSF55874">
    <property type="entry name" value="ATPase domain of HSP90 chaperone/DNA topoisomerase II/histidine kinase"/>
    <property type="match status" value="1"/>
</dbReference>
<evidence type="ECO:0000256" key="10">
    <source>
        <dbReference type="ARBA" id="ARBA00023163"/>
    </source>
</evidence>
<keyword evidence="5" id="KW-0547">Nucleotide-binding</keyword>
<dbReference type="SMART" id="SM00387">
    <property type="entry name" value="HATPase_c"/>
    <property type="match status" value="1"/>
</dbReference>
<dbReference type="CDD" id="cd17574">
    <property type="entry name" value="REC_OmpR"/>
    <property type="match status" value="1"/>
</dbReference>
<feature type="domain" description="HTH araC/xylS-type" evidence="12">
    <location>
        <begin position="1260"/>
        <end position="1360"/>
    </location>
</feature>
<keyword evidence="4" id="KW-0808">Transferase</keyword>
<dbReference type="InterPro" id="IPR009057">
    <property type="entry name" value="Homeodomain-like_sf"/>
</dbReference>
<evidence type="ECO:0000313" key="15">
    <source>
        <dbReference type="EMBL" id="GGZ81777.1"/>
    </source>
</evidence>
<evidence type="ECO:0000313" key="16">
    <source>
        <dbReference type="Proteomes" id="UP000636004"/>
    </source>
</evidence>
<dbReference type="CDD" id="cd00082">
    <property type="entry name" value="HisKA"/>
    <property type="match status" value="1"/>
</dbReference>
<dbReference type="InterPro" id="IPR011006">
    <property type="entry name" value="CheY-like_superfamily"/>
</dbReference>
<dbReference type="PRINTS" id="PR00344">
    <property type="entry name" value="BCTRLSENSOR"/>
</dbReference>
<dbReference type="Pfam" id="PF00072">
    <property type="entry name" value="Response_reg"/>
    <property type="match status" value="1"/>
</dbReference>
<dbReference type="Pfam" id="PF00512">
    <property type="entry name" value="HisKA"/>
    <property type="match status" value="1"/>
</dbReference>
<keyword evidence="16" id="KW-1185">Reference proteome</keyword>
<evidence type="ECO:0000256" key="11">
    <source>
        <dbReference type="PROSITE-ProRule" id="PRU00169"/>
    </source>
</evidence>
<dbReference type="PROSITE" id="PS50109">
    <property type="entry name" value="HIS_KIN"/>
    <property type="match status" value="1"/>
</dbReference>
<dbReference type="Pfam" id="PF12833">
    <property type="entry name" value="HTH_18"/>
    <property type="match status" value="1"/>
</dbReference>
<dbReference type="GO" id="GO:0003700">
    <property type="term" value="F:DNA-binding transcription factor activity"/>
    <property type="evidence" value="ECO:0007669"/>
    <property type="project" value="InterPro"/>
</dbReference>
<dbReference type="PANTHER" id="PTHR43547:SF2">
    <property type="entry name" value="HYBRID SIGNAL TRANSDUCTION HISTIDINE KINASE C"/>
    <property type="match status" value="1"/>
</dbReference>
<keyword evidence="3 11" id="KW-0597">Phosphoprotein</keyword>